<proteinExistence type="predicted"/>
<evidence type="ECO:0000313" key="1">
    <source>
        <dbReference type="EMBL" id="JAD70502.1"/>
    </source>
</evidence>
<protein>
    <submittedName>
        <fullName evidence="1">Uncharacterized protein</fullName>
    </submittedName>
</protein>
<sequence length="33" mass="3812">MQQIYLQRNELEANPGKGSISCHLKVEVEHRTC</sequence>
<name>A0A0A9CG78_ARUDO</name>
<reference evidence="1" key="1">
    <citation type="submission" date="2014-09" db="EMBL/GenBank/DDBJ databases">
        <authorList>
            <person name="Magalhaes I.L.F."/>
            <person name="Oliveira U."/>
            <person name="Santos F.R."/>
            <person name="Vidigal T.H.D.A."/>
            <person name="Brescovit A.D."/>
            <person name="Santos A.J."/>
        </authorList>
    </citation>
    <scope>NUCLEOTIDE SEQUENCE</scope>
    <source>
        <tissue evidence="1">Shoot tissue taken approximately 20 cm above the soil surface</tissue>
    </source>
</reference>
<accession>A0A0A9CG78</accession>
<dbReference type="EMBL" id="GBRH01227393">
    <property type="protein sequence ID" value="JAD70502.1"/>
    <property type="molecule type" value="Transcribed_RNA"/>
</dbReference>
<dbReference type="AlphaFoldDB" id="A0A0A9CG78"/>
<reference evidence="1" key="2">
    <citation type="journal article" date="2015" name="Data Brief">
        <title>Shoot transcriptome of the giant reed, Arundo donax.</title>
        <authorList>
            <person name="Barrero R.A."/>
            <person name="Guerrero F.D."/>
            <person name="Moolhuijzen P."/>
            <person name="Goolsby J.A."/>
            <person name="Tidwell J."/>
            <person name="Bellgard S.E."/>
            <person name="Bellgard M.I."/>
        </authorList>
    </citation>
    <scope>NUCLEOTIDE SEQUENCE</scope>
    <source>
        <tissue evidence="1">Shoot tissue taken approximately 20 cm above the soil surface</tissue>
    </source>
</reference>
<organism evidence="1">
    <name type="scientific">Arundo donax</name>
    <name type="common">Giant reed</name>
    <name type="synonym">Donax arundinaceus</name>
    <dbReference type="NCBI Taxonomy" id="35708"/>
    <lineage>
        <taxon>Eukaryota</taxon>
        <taxon>Viridiplantae</taxon>
        <taxon>Streptophyta</taxon>
        <taxon>Embryophyta</taxon>
        <taxon>Tracheophyta</taxon>
        <taxon>Spermatophyta</taxon>
        <taxon>Magnoliopsida</taxon>
        <taxon>Liliopsida</taxon>
        <taxon>Poales</taxon>
        <taxon>Poaceae</taxon>
        <taxon>PACMAD clade</taxon>
        <taxon>Arundinoideae</taxon>
        <taxon>Arundineae</taxon>
        <taxon>Arundo</taxon>
    </lineage>
</organism>